<dbReference type="SUPFAM" id="SSF52540">
    <property type="entry name" value="P-loop containing nucleoside triphosphate hydrolases"/>
    <property type="match status" value="1"/>
</dbReference>
<dbReference type="PROSITE" id="PS50893">
    <property type="entry name" value="ABC_TRANSPORTER_2"/>
    <property type="match status" value="1"/>
</dbReference>
<dbReference type="GO" id="GO:0005524">
    <property type="term" value="F:ATP binding"/>
    <property type="evidence" value="ECO:0007669"/>
    <property type="project" value="UniProtKB-KW"/>
</dbReference>
<dbReference type="PROSITE" id="PS00211">
    <property type="entry name" value="ABC_TRANSPORTER_1"/>
    <property type="match status" value="1"/>
</dbReference>
<dbReference type="Pfam" id="PF00005">
    <property type="entry name" value="ABC_tran"/>
    <property type="match status" value="1"/>
</dbReference>
<dbReference type="InterPro" id="IPR017871">
    <property type="entry name" value="ABC_transporter-like_CS"/>
</dbReference>
<dbReference type="InterPro" id="IPR003593">
    <property type="entry name" value="AAA+_ATPase"/>
</dbReference>
<organism evidence="5 6">
    <name type="scientific">Hydrogenispora ethanolica</name>
    <dbReference type="NCBI Taxonomy" id="1082276"/>
    <lineage>
        <taxon>Bacteria</taxon>
        <taxon>Bacillati</taxon>
        <taxon>Bacillota</taxon>
        <taxon>Hydrogenispora</taxon>
    </lineage>
</organism>
<evidence type="ECO:0000256" key="2">
    <source>
        <dbReference type="ARBA" id="ARBA00022741"/>
    </source>
</evidence>
<evidence type="ECO:0000259" key="4">
    <source>
        <dbReference type="PROSITE" id="PS50893"/>
    </source>
</evidence>
<evidence type="ECO:0000256" key="1">
    <source>
        <dbReference type="ARBA" id="ARBA00022448"/>
    </source>
</evidence>
<reference evidence="5 6" key="1">
    <citation type="submission" date="2019-03" db="EMBL/GenBank/DDBJ databases">
        <title>Genomic Encyclopedia of Type Strains, Phase IV (KMG-IV): sequencing the most valuable type-strain genomes for metagenomic binning, comparative biology and taxonomic classification.</title>
        <authorList>
            <person name="Goeker M."/>
        </authorList>
    </citation>
    <scope>NUCLEOTIDE SEQUENCE [LARGE SCALE GENOMIC DNA]</scope>
    <source>
        <strain evidence="5 6">LX-B</strain>
    </source>
</reference>
<comment type="caution">
    <text evidence="5">The sequence shown here is derived from an EMBL/GenBank/DDBJ whole genome shotgun (WGS) entry which is preliminary data.</text>
</comment>
<proteinExistence type="predicted"/>
<dbReference type="SMART" id="SM00382">
    <property type="entry name" value="AAA"/>
    <property type="match status" value="1"/>
</dbReference>
<keyword evidence="2" id="KW-0547">Nucleotide-binding</keyword>
<dbReference type="PANTHER" id="PTHR42781:SF4">
    <property type="entry name" value="SPERMIDINE_PUTRESCINE IMPORT ATP-BINDING PROTEIN POTA"/>
    <property type="match status" value="1"/>
</dbReference>
<keyword evidence="6" id="KW-1185">Reference proteome</keyword>
<dbReference type="Gene3D" id="3.40.50.300">
    <property type="entry name" value="P-loop containing nucleotide triphosphate hydrolases"/>
    <property type="match status" value="1"/>
</dbReference>
<dbReference type="AlphaFoldDB" id="A0A4R1S2E5"/>
<name>A0A4R1S2E5_HYDET</name>
<accession>A0A4R1S2E5</accession>
<dbReference type="InterPro" id="IPR050093">
    <property type="entry name" value="ABC_SmlMolc_Importer"/>
</dbReference>
<keyword evidence="1" id="KW-0813">Transport</keyword>
<feature type="domain" description="ABC transporter" evidence="4">
    <location>
        <begin position="4"/>
        <end position="206"/>
    </location>
</feature>
<dbReference type="GO" id="GO:0016887">
    <property type="term" value="F:ATP hydrolysis activity"/>
    <property type="evidence" value="ECO:0007669"/>
    <property type="project" value="InterPro"/>
</dbReference>
<evidence type="ECO:0000313" key="6">
    <source>
        <dbReference type="Proteomes" id="UP000295008"/>
    </source>
</evidence>
<dbReference type="Proteomes" id="UP000295008">
    <property type="component" value="Unassembled WGS sequence"/>
</dbReference>
<protein>
    <submittedName>
        <fullName evidence="5">Molybdate transport system ATP-binding protein</fullName>
    </submittedName>
</protein>
<evidence type="ECO:0000256" key="3">
    <source>
        <dbReference type="ARBA" id="ARBA00022840"/>
    </source>
</evidence>
<evidence type="ECO:0000313" key="5">
    <source>
        <dbReference type="EMBL" id="TCL73189.1"/>
    </source>
</evidence>
<keyword evidence="3 5" id="KW-0067">ATP-binding</keyword>
<dbReference type="InterPro" id="IPR003439">
    <property type="entry name" value="ABC_transporter-like_ATP-bd"/>
</dbReference>
<dbReference type="InterPro" id="IPR027417">
    <property type="entry name" value="P-loop_NTPase"/>
</dbReference>
<dbReference type="PANTHER" id="PTHR42781">
    <property type="entry name" value="SPERMIDINE/PUTRESCINE IMPORT ATP-BINDING PROTEIN POTA"/>
    <property type="match status" value="1"/>
</dbReference>
<dbReference type="EMBL" id="SLUN01000005">
    <property type="protein sequence ID" value="TCL73189.1"/>
    <property type="molecule type" value="Genomic_DNA"/>
</dbReference>
<sequence>MPEYQLQVEFKAANNIVVLFGPSGCGKTTILRSIAGLLRPDAGRIALGDRVLFDADARVALPPRDRGVGLVFQDYALFPHMTVRRNITYSVKTFTAAVRETFANLLKQLRIESLAERYPEELSGGEKQRVALARALMAEPRLLLLDEPLSALDSDTRSELQDELLRLQELWRIPFVLVTHDAAEAEKLGDVILYMERGRIRERSGVS</sequence>
<gene>
    <name evidence="5" type="ORF">EDC14_100551</name>
</gene>